<evidence type="ECO:0000256" key="8">
    <source>
        <dbReference type="ARBA" id="ARBA00012847"/>
    </source>
</evidence>
<dbReference type="InterPro" id="IPR006175">
    <property type="entry name" value="YjgF/YER057c/UK114"/>
</dbReference>
<dbReference type="Gene3D" id="3.30.1330.40">
    <property type="entry name" value="RutC-like"/>
    <property type="match status" value="1"/>
</dbReference>
<evidence type="ECO:0000256" key="2">
    <source>
        <dbReference type="ARBA" id="ARBA00004884"/>
    </source>
</evidence>
<evidence type="ECO:0000256" key="19">
    <source>
        <dbReference type="ARBA" id="ARBA00047860"/>
    </source>
</evidence>
<evidence type="ECO:0000259" key="22">
    <source>
        <dbReference type="SMART" id="SM01003"/>
    </source>
</evidence>
<dbReference type="Gene3D" id="3.40.640.10">
    <property type="entry name" value="Type I PLP-dependent aspartate aminotransferase-like (Major domain)"/>
    <property type="match status" value="1"/>
</dbReference>
<accession>A0AB34FG67</accession>
<dbReference type="InterPro" id="IPR007886">
    <property type="entry name" value="AlaDH/PNT_N"/>
</dbReference>
<sequence>MSLYNTILLRAESKPLEHRSVLTPSTVASLIQAGYEVKCERCKERCFSDEEMEAAGAILVPANSWLEAPLDHLVVGLKELTPSDMFPLKHTHLHFAHVFKGQPGWAKLLSRFARGGGALLDIEFLDDPNTPGRLLNPTSFHAGFCGAVLAVQSWARHVTNPESTGLPEAHPYSSEQEAVAETAACLQRRLQTTGRLPTVMVIGASGKCGSGAVDLCMRLGLPSDNILRCGRAQTSDPDFPAQVIQVDILINCIYLSDGTPPFLTKDQLEDPMRRLSVISDVSCDGDDMNNPIAVYSGHTSFTTPCMTVPTRDGPPLSVISIDHLPSLIPRDSSEYCSQQLLPSLLKLRQWETAQEWQMAREMYYTKVEEATSAEDTLPDGDRTESRSSLSLENRTSSDGSAESLSAASSTTSLVLEDGSKVRSTRALSPDDRSIDPQTPPEPATYLLDDGVCKATSSPDLLDSDSGSIMAEDSFDTKAVHAGHRPHDPATGAVSMPIVMASTYAQSTADHVAGDYVYSRKANPNRGDFEASVASLEHAKYGLAFSSGSAAIAMIVHLLEPRSNIIAIADAYAGTQRTFTLMAESLRISTTYVDGTELQRNLDKYATSKTEMIWIESPTNPLMQVVDLQAIASQAHRRGILVVVDNTLASPYIFNPIKHGADIVVHSATKHLAGHSDLVVGVIATNSKSLNDRLAFLQNAIGAVPSPFDCWLASRGLRTFHLRVNRANSNAQAVAEALQNSSHVLSVLYPGLASHSSRELVMRQHNHGGAGGGIVSFRIKGGFTAAEATTSVKNTSRMSHHHPDYQSGLSDEAAVETHDLIQHAEEEEEATTAPKKGMGATGGLGEAPGSKTASAKKESNVDKVKEALHMNVRLRLGDAQHIISAECDSEPEIMIPRFLWHSWERATLEGEEVVVVERTEPEDGEKALFFWNLNGQTLAILQPNYTTCAGVSVYNPGNFFTTTGPWSLMSHAGGSLYIAGMRGIDPATNSLAPVGLPRVRQAYRNMAALAEMVGVDLENCIRIVVYTTDMYRYRPMCNQIQIELWGDDPNTYPPRTIVEVDRLNDDDIVEVEGTFHAPHLGQGEKKC</sequence>
<dbReference type="InterPro" id="IPR027281">
    <property type="entry name" value="Lys1"/>
</dbReference>
<dbReference type="SMART" id="SM01003">
    <property type="entry name" value="AlaDh_PNT_N"/>
    <property type="match status" value="1"/>
</dbReference>
<dbReference type="InterPro" id="IPR015422">
    <property type="entry name" value="PyrdxlP-dep_Trfase_small"/>
</dbReference>
<evidence type="ECO:0000256" key="17">
    <source>
        <dbReference type="ARBA" id="ARBA00029853"/>
    </source>
</evidence>
<dbReference type="CDD" id="cd12188">
    <property type="entry name" value="SDH"/>
    <property type="match status" value="1"/>
</dbReference>
<dbReference type="GO" id="GO:0004754">
    <property type="term" value="F:saccharopine dehydrogenase (NAD+, L-lysine-forming) activity"/>
    <property type="evidence" value="ECO:0007669"/>
    <property type="project" value="UniProtKB-EC"/>
</dbReference>
<dbReference type="PANTHER" id="PTHR11808:SF15">
    <property type="entry name" value="CYSTATHIONINE GAMMA-LYASE"/>
    <property type="match status" value="1"/>
</dbReference>
<keyword evidence="14" id="KW-0457">Lysine biosynthesis</keyword>
<feature type="region of interest" description="Disordered" evidence="20">
    <location>
        <begin position="824"/>
        <end position="859"/>
    </location>
</feature>
<reference evidence="23" key="1">
    <citation type="submission" date="2023-01" db="EMBL/GenBank/DDBJ databases">
        <title>The growth and conidiation of Purpureocillium lavendulum are regulated by nitrogen source and histone H3K14 acetylation.</title>
        <authorList>
            <person name="Tang P."/>
            <person name="Han J."/>
            <person name="Zhang C."/>
            <person name="Tang P."/>
            <person name="Qi F."/>
            <person name="Zhang K."/>
            <person name="Liang L."/>
        </authorList>
    </citation>
    <scope>NUCLEOTIDE SEQUENCE</scope>
    <source>
        <strain evidence="23">YMF1.00683</strain>
    </source>
</reference>
<evidence type="ECO:0000313" key="24">
    <source>
        <dbReference type="Proteomes" id="UP001163105"/>
    </source>
</evidence>
<feature type="domain" description="Alanine dehydrogenase/pyridine nucleotide transhydrogenase N-terminal" evidence="22">
    <location>
        <begin position="8"/>
        <end position="142"/>
    </location>
</feature>
<comment type="pathway">
    <text evidence="3">Amino-acid biosynthesis; L-cysteine biosynthesis; L-cysteine from L-homocysteine and L-serine: step 2/2.</text>
</comment>
<evidence type="ECO:0000256" key="7">
    <source>
        <dbReference type="ARBA" id="ARBA00012085"/>
    </source>
</evidence>
<feature type="compositionally biased region" description="Low complexity" evidence="20">
    <location>
        <begin position="396"/>
        <end position="415"/>
    </location>
</feature>
<dbReference type="GO" id="GO:0009085">
    <property type="term" value="P:lysine biosynthetic process"/>
    <property type="evidence" value="ECO:0007669"/>
    <property type="project" value="UniProtKB-KW"/>
</dbReference>
<dbReference type="SUPFAM" id="SSF53383">
    <property type="entry name" value="PLP-dependent transferases"/>
    <property type="match status" value="1"/>
</dbReference>
<evidence type="ECO:0000256" key="1">
    <source>
        <dbReference type="ARBA" id="ARBA00001933"/>
    </source>
</evidence>
<dbReference type="SMART" id="SM01002">
    <property type="entry name" value="AlaDh_PNT_C"/>
    <property type="match status" value="1"/>
</dbReference>
<dbReference type="FunFam" id="3.40.50.720:FF:000217">
    <property type="entry name" value="Saccharopine dehydrogenase [NAD(+), L-lysine-forming]"/>
    <property type="match status" value="1"/>
</dbReference>
<evidence type="ECO:0000256" key="16">
    <source>
        <dbReference type="ARBA" id="ARBA00023192"/>
    </source>
</evidence>
<keyword evidence="12" id="KW-0560">Oxidoreductase</keyword>
<dbReference type="EMBL" id="JAQHRD010000012">
    <property type="protein sequence ID" value="KAJ6437492.1"/>
    <property type="molecule type" value="Genomic_DNA"/>
</dbReference>
<keyword evidence="24" id="KW-1185">Reference proteome</keyword>
<evidence type="ECO:0000256" key="3">
    <source>
        <dbReference type="ARBA" id="ARBA00005038"/>
    </source>
</evidence>
<dbReference type="Gene3D" id="3.90.1150.10">
    <property type="entry name" value="Aspartate Aminotransferase, domain 1"/>
    <property type="match status" value="1"/>
</dbReference>
<dbReference type="EC" id="4.4.1.1" evidence="7"/>
<keyword evidence="11" id="KW-0663">Pyridoxal phosphate</keyword>
<dbReference type="Pfam" id="PF05222">
    <property type="entry name" value="AlaDh_PNT_N"/>
    <property type="match status" value="1"/>
</dbReference>
<evidence type="ECO:0000259" key="21">
    <source>
        <dbReference type="SMART" id="SM01002"/>
    </source>
</evidence>
<name>A0AB34FG67_9HYPO</name>
<dbReference type="SUPFAM" id="SSF51735">
    <property type="entry name" value="NAD(P)-binding Rossmann-fold domains"/>
    <property type="match status" value="1"/>
</dbReference>
<protein>
    <recommendedName>
        <fullName evidence="9">Saccharopine dehydrogenase [NAD(+), L-lysine-forming]</fullName>
        <ecNumber evidence="8">1.5.1.7</ecNumber>
        <ecNumber evidence="7">4.4.1.1</ecNumber>
    </recommendedName>
    <alternativeName>
        <fullName evidence="17">Gamma-cystathionase</fullName>
    </alternativeName>
    <alternativeName>
        <fullName evidence="18">Lysine--2-oxoglutarate reductase</fullName>
    </alternativeName>
</protein>
<evidence type="ECO:0000313" key="23">
    <source>
        <dbReference type="EMBL" id="KAJ6437492.1"/>
    </source>
</evidence>
<dbReference type="InterPro" id="IPR000277">
    <property type="entry name" value="Cys/Met-Metab_PyrdxlP-dep_enz"/>
</dbReference>
<dbReference type="CDD" id="cd00448">
    <property type="entry name" value="YjgF_YER057c_UK114_family"/>
    <property type="match status" value="1"/>
</dbReference>
<evidence type="ECO:0000256" key="5">
    <source>
        <dbReference type="ARBA" id="ARBA00009077"/>
    </source>
</evidence>
<feature type="domain" description="Alanine dehydrogenase/pyridine nucleotide transhydrogenase NAD(H)-binding" evidence="21">
    <location>
        <begin position="180"/>
        <end position="320"/>
    </location>
</feature>
<evidence type="ECO:0000256" key="18">
    <source>
        <dbReference type="ARBA" id="ARBA00033228"/>
    </source>
</evidence>
<evidence type="ECO:0000256" key="4">
    <source>
        <dbReference type="ARBA" id="ARBA00005689"/>
    </source>
</evidence>
<comment type="similarity">
    <text evidence="4">Belongs to the AlaDH/PNT family.</text>
</comment>
<dbReference type="PANTHER" id="PTHR11808">
    <property type="entry name" value="TRANS-SULFURATION ENZYME FAMILY MEMBER"/>
    <property type="match status" value="1"/>
</dbReference>
<dbReference type="InterPro" id="IPR035959">
    <property type="entry name" value="RutC-like_sf"/>
</dbReference>
<keyword evidence="13" id="KW-0520">NAD</keyword>
<keyword evidence="15" id="KW-1015">Disulfide bond</keyword>
<dbReference type="GO" id="GO:0030170">
    <property type="term" value="F:pyridoxal phosphate binding"/>
    <property type="evidence" value="ECO:0007669"/>
    <property type="project" value="InterPro"/>
</dbReference>
<dbReference type="GO" id="GO:0019343">
    <property type="term" value="P:cysteine biosynthetic process via cystathionine"/>
    <property type="evidence" value="ECO:0007669"/>
    <property type="project" value="TreeGrafter"/>
</dbReference>
<comment type="caution">
    <text evidence="23">The sequence shown here is derived from an EMBL/GenBank/DDBJ whole genome shotgun (WGS) entry which is preliminary data.</text>
</comment>
<evidence type="ECO:0000256" key="11">
    <source>
        <dbReference type="ARBA" id="ARBA00022898"/>
    </source>
</evidence>
<comment type="similarity">
    <text evidence="5">Belongs to the trans-sulfuration enzymes family.</text>
</comment>
<evidence type="ECO:0000256" key="15">
    <source>
        <dbReference type="ARBA" id="ARBA00023157"/>
    </source>
</evidence>
<dbReference type="Pfam" id="PF01042">
    <property type="entry name" value="Ribonuc_L-PSP"/>
    <property type="match status" value="1"/>
</dbReference>
<dbReference type="InterPro" id="IPR015424">
    <property type="entry name" value="PyrdxlP-dep_Trfase"/>
</dbReference>
<keyword evidence="16" id="KW-0198">Cysteine biosynthesis</keyword>
<gene>
    <name evidence="23" type="ORF">O9K51_10050</name>
</gene>
<evidence type="ECO:0000256" key="12">
    <source>
        <dbReference type="ARBA" id="ARBA00023002"/>
    </source>
</evidence>
<evidence type="ECO:0000256" key="6">
    <source>
        <dbReference type="ARBA" id="ARBA00011245"/>
    </source>
</evidence>
<dbReference type="InterPro" id="IPR007698">
    <property type="entry name" value="AlaDH/PNT_NAD(H)-bd"/>
</dbReference>
<dbReference type="GO" id="GO:0005737">
    <property type="term" value="C:cytoplasm"/>
    <property type="evidence" value="ECO:0007669"/>
    <property type="project" value="TreeGrafter"/>
</dbReference>
<dbReference type="SUPFAM" id="SSF52283">
    <property type="entry name" value="Formate/glycerate dehydrogenase catalytic domain-like"/>
    <property type="match status" value="1"/>
</dbReference>
<evidence type="ECO:0000256" key="10">
    <source>
        <dbReference type="ARBA" id="ARBA00022605"/>
    </source>
</evidence>
<organism evidence="23 24">
    <name type="scientific">Purpureocillium lavendulum</name>
    <dbReference type="NCBI Taxonomy" id="1247861"/>
    <lineage>
        <taxon>Eukaryota</taxon>
        <taxon>Fungi</taxon>
        <taxon>Dikarya</taxon>
        <taxon>Ascomycota</taxon>
        <taxon>Pezizomycotina</taxon>
        <taxon>Sordariomycetes</taxon>
        <taxon>Hypocreomycetidae</taxon>
        <taxon>Hypocreales</taxon>
        <taxon>Ophiocordycipitaceae</taxon>
        <taxon>Purpureocillium</taxon>
    </lineage>
</organism>
<keyword evidence="10" id="KW-0028">Amino-acid biosynthesis</keyword>
<evidence type="ECO:0000256" key="14">
    <source>
        <dbReference type="ARBA" id="ARBA00023154"/>
    </source>
</evidence>
<dbReference type="AlphaFoldDB" id="A0AB34FG67"/>
<dbReference type="GO" id="GO:0019346">
    <property type="term" value="P:transsulfuration"/>
    <property type="evidence" value="ECO:0007669"/>
    <property type="project" value="InterPro"/>
</dbReference>
<feature type="region of interest" description="Disordered" evidence="20">
    <location>
        <begin position="370"/>
        <end position="447"/>
    </location>
</feature>
<evidence type="ECO:0000256" key="9">
    <source>
        <dbReference type="ARBA" id="ARBA00021221"/>
    </source>
</evidence>
<evidence type="ECO:0000256" key="20">
    <source>
        <dbReference type="SAM" id="MobiDB-lite"/>
    </source>
</evidence>
<dbReference type="GO" id="GO:0004123">
    <property type="term" value="F:cystathionine gamma-lyase activity"/>
    <property type="evidence" value="ECO:0007669"/>
    <property type="project" value="TreeGrafter"/>
</dbReference>
<comment type="subunit">
    <text evidence="6">Monomer.</text>
</comment>
<dbReference type="Pfam" id="PF01053">
    <property type="entry name" value="Cys_Met_Meta_PP"/>
    <property type="match status" value="1"/>
</dbReference>
<comment type="catalytic activity">
    <reaction evidence="19">
        <text>L-saccharopine + NAD(+) + H2O = L-lysine + 2-oxoglutarate + NADH + H(+)</text>
        <dbReference type="Rhea" id="RHEA:12440"/>
        <dbReference type="ChEBI" id="CHEBI:15377"/>
        <dbReference type="ChEBI" id="CHEBI:15378"/>
        <dbReference type="ChEBI" id="CHEBI:16810"/>
        <dbReference type="ChEBI" id="CHEBI:32551"/>
        <dbReference type="ChEBI" id="CHEBI:57540"/>
        <dbReference type="ChEBI" id="CHEBI:57945"/>
        <dbReference type="ChEBI" id="CHEBI:57951"/>
        <dbReference type="EC" id="1.5.1.7"/>
    </reaction>
</comment>
<dbReference type="EC" id="1.5.1.7" evidence="8"/>
<dbReference type="SUPFAM" id="SSF55298">
    <property type="entry name" value="YjgF-like"/>
    <property type="match status" value="1"/>
</dbReference>
<dbReference type="InterPro" id="IPR036291">
    <property type="entry name" value="NAD(P)-bd_dom_sf"/>
</dbReference>
<dbReference type="FunFam" id="3.40.640.10:FF:000009">
    <property type="entry name" value="Cystathionine gamma-synthase homolog"/>
    <property type="match status" value="1"/>
</dbReference>
<dbReference type="Proteomes" id="UP001163105">
    <property type="component" value="Unassembled WGS sequence"/>
</dbReference>
<evidence type="ECO:0000256" key="13">
    <source>
        <dbReference type="ARBA" id="ARBA00023027"/>
    </source>
</evidence>
<proteinExistence type="inferred from homology"/>
<dbReference type="InterPro" id="IPR015421">
    <property type="entry name" value="PyrdxlP-dep_Trfase_major"/>
</dbReference>
<comment type="cofactor">
    <cofactor evidence="1">
        <name>pyridoxal 5'-phosphate</name>
        <dbReference type="ChEBI" id="CHEBI:597326"/>
    </cofactor>
</comment>
<comment type="pathway">
    <text evidence="2">Amino-acid biosynthesis; L-lysine biosynthesis via AAA pathway; L-lysine from L-alpha-aminoadipate (fungal route): step 3/3.</text>
</comment>
<dbReference type="Gene3D" id="3.40.50.720">
    <property type="entry name" value="NAD(P)-binding Rossmann-like Domain"/>
    <property type="match status" value="1"/>
</dbReference>